<feature type="domain" description="D-alanine--D-alanine ligase C-terminal" evidence="1">
    <location>
        <begin position="154"/>
        <end position="283"/>
    </location>
</feature>
<gene>
    <name evidence="2" type="ORF">GcM1_195017</name>
</gene>
<protein>
    <submittedName>
        <fullName evidence="2">Putative 2-c-methyl-d-erythritol-cyclodiphosphate synthase</fullName>
    </submittedName>
</protein>
<dbReference type="InterPro" id="IPR011095">
    <property type="entry name" value="Dala_Dala_lig_C"/>
</dbReference>
<evidence type="ECO:0000313" key="2">
    <source>
        <dbReference type="EMBL" id="RKF80238.1"/>
    </source>
</evidence>
<name>A0A420J0G1_9PEZI</name>
<dbReference type="CDD" id="cd02440">
    <property type="entry name" value="AdoMet_MTases"/>
    <property type="match status" value="1"/>
</dbReference>
<dbReference type="PANTHER" id="PTHR23132:SF23">
    <property type="entry name" value="D-ALANINE--D-ALANINE LIGASE B"/>
    <property type="match status" value="1"/>
</dbReference>
<dbReference type="SUPFAM" id="SSF56059">
    <property type="entry name" value="Glutathione synthetase ATP-binding domain-like"/>
    <property type="match status" value="1"/>
</dbReference>
<sequence>MKICVVTSSTEGVASPFSKYDKSPDPQWYITKTRHEFFIRPVSKENAKQDIDRLCEEGKEQGWNLYMNYMWGSKKDEAAGVEATKYLESKNVPILTNQSRFLEKTKLDLNEAGKKFKFLVPGNTPKRYPKIVKYADGYAEPSLEEKIVCLTKEETEKQVALKKDRCKHLEVMVQDYITGTTCSVIVIEMGRGVTALTPIQQVFPGETPDNEAFLTWDGKFENIEKGTVTYEFVEEDPTLTSLKEVAILAFKGMEGYRSGWARVDIRLEASTGLLYVIDVHSVPLIFFPLGDALGDDLIISHRYPGGQPAFFDTLLATRQIQRGELGRRNARVAAIYDGNAEHYDYLIRRGDINFFSFREVLISKFDFSGTVLDVACGSGFFGELLHKNGVEAEITGIELSTGMLRFPAIKKNYKYPIMLATEHDHIVCFGGFHFLDRIHFNAVLSRMFMLARKSITFEIDDIDEAYIAGVKEKYGEQCYNGNNVEAIQVFSTPHGWRKVFEERKEVFMSHIDGTEVWGIYYRYESTSFFSGEDMWPIGT</sequence>
<dbReference type="EMBL" id="MCBS01019557">
    <property type="protein sequence ID" value="RKF80238.1"/>
    <property type="molecule type" value="Genomic_DNA"/>
</dbReference>
<dbReference type="Pfam" id="PF07478">
    <property type="entry name" value="Dala_Dala_lig_C"/>
    <property type="match status" value="1"/>
</dbReference>
<dbReference type="AlphaFoldDB" id="A0A420J0G1"/>
<organism evidence="2 3">
    <name type="scientific">Golovinomyces cichoracearum</name>
    <dbReference type="NCBI Taxonomy" id="62708"/>
    <lineage>
        <taxon>Eukaryota</taxon>
        <taxon>Fungi</taxon>
        <taxon>Dikarya</taxon>
        <taxon>Ascomycota</taxon>
        <taxon>Pezizomycotina</taxon>
        <taxon>Leotiomycetes</taxon>
        <taxon>Erysiphales</taxon>
        <taxon>Erysiphaceae</taxon>
        <taxon>Golovinomyces</taxon>
    </lineage>
</organism>
<reference evidence="2 3" key="1">
    <citation type="journal article" date="2018" name="BMC Genomics">
        <title>Comparative genome analyses reveal sequence features reflecting distinct modes of host-adaptation between dicot and monocot powdery mildew.</title>
        <authorList>
            <person name="Wu Y."/>
            <person name="Ma X."/>
            <person name="Pan Z."/>
            <person name="Kale S.D."/>
            <person name="Song Y."/>
            <person name="King H."/>
            <person name="Zhang Q."/>
            <person name="Presley C."/>
            <person name="Deng X."/>
            <person name="Wei C.I."/>
            <person name="Xiao S."/>
        </authorList>
    </citation>
    <scope>NUCLEOTIDE SEQUENCE [LARGE SCALE GENOMIC DNA]</scope>
    <source>
        <strain evidence="2">UMSG1</strain>
    </source>
</reference>
<comment type="caution">
    <text evidence="2">The sequence shown here is derived from an EMBL/GenBank/DDBJ whole genome shotgun (WGS) entry which is preliminary data.</text>
</comment>
<evidence type="ECO:0000313" key="3">
    <source>
        <dbReference type="Proteomes" id="UP000285326"/>
    </source>
</evidence>
<dbReference type="Gene3D" id="3.40.50.150">
    <property type="entry name" value="Vaccinia Virus protein VP39"/>
    <property type="match status" value="1"/>
</dbReference>
<dbReference type="PANTHER" id="PTHR23132">
    <property type="entry name" value="D-ALANINE--D-ALANINE LIGASE"/>
    <property type="match status" value="1"/>
</dbReference>
<evidence type="ECO:0000259" key="1">
    <source>
        <dbReference type="Pfam" id="PF07478"/>
    </source>
</evidence>
<dbReference type="GO" id="GO:0008716">
    <property type="term" value="F:D-alanine-D-alanine ligase activity"/>
    <property type="evidence" value="ECO:0007669"/>
    <property type="project" value="InterPro"/>
</dbReference>
<proteinExistence type="predicted"/>
<dbReference type="InterPro" id="IPR029063">
    <property type="entry name" value="SAM-dependent_MTases_sf"/>
</dbReference>
<dbReference type="Gene3D" id="3.30.470.20">
    <property type="entry name" value="ATP-grasp fold, B domain"/>
    <property type="match status" value="1"/>
</dbReference>
<accession>A0A420J0G1</accession>
<dbReference type="Proteomes" id="UP000285326">
    <property type="component" value="Unassembled WGS sequence"/>
</dbReference>
<dbReference type="SUPFAM" id="SSF53335">
    <property type="entry name" value="S-adenosyl-L-methionine-dependent methyltransferases"/>
    <property type="match status" value="1"/>
</dbReference>